<dbReference type="OrthoDB" id="5196262at2"/>
<sequence length="199" mass="21255">MGGVEVSGSEQIGWSMYAALPVEDRRAVDAWRDLGNDVVTSLLNAGVLRSGETRRLPAGDTADWTRRSLGIDKALIRQEAAEHEAAHAVAARALGVHVAEISITEDGSGSTSFETTSRKATAVIAVAPRVWVGEFRAVVFPNGARGSGRDEQLLARATAADAYNVAEATRRARLILGGRRDEVLALARRLVEDGHVTFP</sequence>
<dbReference type="GO" id="GO:0006508">
    <property type="term" value="P:proteolysis"/>
    <property type="evidence" value="ECO:0007669"/>
    <property type="project" value="InterPro"/>
</dbReference>
<dbReference type="Proteomes" id="UP000466345">
    <property type="component" value="Unassembled WGS sequence"/>
</dbReference>
<proteinExistence type="predicted"/>
<keyword evidence="2" id="KW-1185">Reference proteome</keyword>
<gene>
    <name evidence="1" type="ORF">SRB5_39210</name>
</gene>
<reference evidence="1 2" key="1">
    <citation type="submission" date="2019-10" db="EMBL/GenBank/DDBJ databases">
        <title>Streptomyces smaragdinus sp. nov. and Streptomyces fabii sp. nov., isolated from the gut of fungus growing-termite Macrotermes natalensis.</title>
        <authorList>
            <person name="Schwitalla J."/>
            <person name="Benndorf R."/>
            <person name="Martin K."/>
            <person name="De Beer W."/>
            <person name="Kaster A.-K."/>
            <person name="Vollmers J."/>
            <person name="Poulsen M."/>
            <person name="Beemelmanns C."/>
        </authorList>
    </citation>
    <scope>NUCLEOTIDE SEQUENCE [LARGE SCALE GENOMIC DNA]</scope>
    <source>
        <strain evidence="1 2">RB5</strain>
    </source>
</reference>
<dbReference type="EMBL" id="WEGJ01000015">
    <property type="protein sequence ID" value="MQY13769.1"/>
    <property type="molecule type" value="Genomic_DNA"/>
</dbReference>
<dbReference type="InterPro" id="IPR037219">
    <property type="entry name" value="Peptidase_M41-like"/>
</dbReference>
<evidence type="ECO:0000313" key="2">
    <source>
        <dbReference type="Proteomes" id="UP000466345"/>
    </source>
</evidence>
<organism evidence="1 2">
    <name type="scientific">Streptomyces smaragdinus</name>
    <dbReference type="NCBI Taxonomy" id="2585196"/>
    <lineage>
        <taxon>Bacteria</taxon>
        <taxon>Bacillati</taxon>
        <taxon>Actinomycetota</taxon>
        <taxon>Actinomycetes</taxon>
        <taxon>Kitasatosporales</taxon>
        <taxon>Streptomycetaceae</taxon>
        <taxon>Streptomyces</taxon>
    </lineage>
</organism>
<name>A0A7K0CJV5_9ACTN</name>
<protein>
    <submittedName>
        <fullName evidence="1">Uncharacterized protein</fullName>
    </submittedName>
</protein>
<dbReference type="GO" id="GO:0004222">
    <property type="term" value="F:metalloendopeptidase activity"/>
    <property type="evidence" value="ECO:0007669"/>
    <property type="project" value="InterPro"/>
</dbReference>
<dbReference type="GO" id="GO:0005524">
    <property type="term" value="F:ATP binding"/>
    <property type="evidence" value="ECO:0007669"/>
    <property type="project" value="InterPro"/>
</dbReference>
<dbReference type="SUPFAM" id="SSF140990">
    <property type="entry name" value="FtsH protease domain-like"/>
    <property type="match status" value="1"/>
</dbReference>
<dbReference type="GO" id="GO:0004176">
    <property type="term" value="F:ATP-dependent peptidase activity"/>
    <property type="evidence" value="ECO:0007669"/>
    <property type="project" value="InterPro"/>
</dbReference>
<dbReference type="RefSeq" id="WP_153453806.1">
    <property type="nucleotide sequence ID" value="NZ_WEGJ01000015.1"/>
</dbReference>
<dbReference type="AlphaFoldDB" id="A0A7K0CJV5"/>
<comment type="caution">
    <text evidence="1">The sequence shown here is derived from an EMBL/GenBank/DDBJ whole genome shotgun (WGS) entry which is preliminary data.</text>
</comment>
<evidence type="ECO:0000313" key="1">
    <source>
        <dbReference type="EMBL" id="MQY13769.1"/>
    </source>
</evidence>
<accession>A0A7K0CJV5</accession>